<accession>A0ABR3EWP7</accession>
<proteinExistence type="predicted"/>
<evidence type="ECO:0000313" key="3">
    <source>
        <dbReference type="Proteomes" id="UP001465976"/>
    </source>
</evidence>
<evidence type="ECO:0000256" key="1">
    <source>
        <dbReference type="SAM" id="MobiDB-lite"/>
    </source>
</evidence>
<keyword evidence="3" id="KW-1185">Reference proteome</keyword>
<comment type="caution">
    <text evidence="2">The sequence shown here is derived from an EMBL/GenBank/DDBJ whole genome shotgun (WGS) entry which is preliminary data.</text>
</comment>
<reference evidence="2 3" key="1">
    <citation type="submission" date="2024-02" db="EMBL/GenBank/DDBJ databases">
        <title>A draft genome for the cacao thread blight pathogen Marasmius crinis-equi.</title>
        <authorList>
            <person name="Cohen S.P."/>
            <person name="Baruah I.K."/>
            <person name="Amoako-Attah I."/>
            <person name="Bukari Y."/>
            <person name="Meinhardt L.W."/>
            <person name="Bailey B.A."/>
        </authorList>
    </citation>
    <scope>NUCLEOTIDE SEQUENCE [LARGE SCALE GENOMIC DNA]</scope>
    <source>
        <strain evidence="2 3">GH-76</strain>
    </source>
</reference>
<feature type="compositionally biased region" description="Low complexity" evidence="1">
    <location>
        <begin position="406"/>
        <end position="422"/>
    </location>
</feature>
<dbReference type="EMBL" id="JBAHYK010001610">
    <property type="protein sequence ID" value="KAL0567338.1"/>
    <property type="molecule type" value="Genomic_DNA"/>
</dbReference>
<protein>
    <submittedName>
        <fullName evidence="2">Uncharacterized protein</fullName>
    </submittedName>
</protein>
<feature type="region of interest" description="Disordered" evidence="1">
    <location>
        <begin position="402"/>
        <end position="434"/>
    </location>
</feature>
<dbReference type="Proteomes" id="UP001465976">
    <property type="component" value="Unassembled WGS sequence"/>
</dbReference>
<gene>
    <name evidence="2" type="ORF">V5O48_014650</name>
</gene>
<dbReference type="InterPro" id="IPR040521">
    <property type="entry name" value="KDZ"/>
</dbReference>
<feature type="non-terminal residue" evidence="2">
    <location>
        <position position="1"/>
    </location>
</feature>
<dbReference type="PANTHER" id="PTHR33096">
    <property type="entry name" value="CXC2 DOMAIN-CONTAINING PROTEIN"/>
    <property type="match status" value="1"/>
</dbReference>
<evidence type="ECO:0000313" key="2">
    <source>
        <dbReference type="EMBL" id="KAL0567338.1"/>
    </source>
</evidence>
<dbReference type="PANTHER" id="PTHR33096:SF1">
    <property type="entry name" value="CXC1-LIKE CYSTEINE CLUSTER ASSOCIATED WITH KDZ TRANSPOSASES DOMAIN-CONTAINING PROTEIN"/>
    <property type="match status" value="1"/>
</dbReference>
<organism evidence="2 3">
    <name type="scientific">Marasmius crinis-equi</name>
    <dbReference type="NCBI Taxonomy" id="585013"/>
    <lineage>
        <taxon>Eukaryota</taxon>
        <taxon>Fungi</taxon>
        <taxon>Dikarya</taxon>
        <taxon>Basidiomycota</taxon>
        <taxon>Agaricomycotina</taxon>
        <taxon>Agaricomycetes</taxon>
        <taxon>Agaricomycetidae</taxon>
        <taxon>Agaricales</taxon>
        <taxon>Marasmiineae</taxon>
        <taxon>Marasmiaceae</taxon>
        <taxon>Marasmius</taxon>
    </lineage>
</organism>
<dbReference type="Pfam" id="PF18758">
    <property type="entry name" value="KDZ"/>
    <property type="match status" value="1"/>
</dbReference>
<sequence>QLSHSPKSLAPALSSSTPATGPRYQLFNNAQAIIFIYAYLAMGKRRRHGGSGLSNGVDFHTAVDDDYVEKQTMVGGRADEQWNEAKARLRILSYQRQDLFNSSGHGMSFLDVPIHDSSAPNDDDWDDFEPAIPLGEEGAINSNAGGEFSYQQFLEELLKEAPKQADMRSRHRRTEEQTEAWGEQMPRLVDGYLSFQGSGAPNESDLDGESWSIACIDFYSYYWSEGTRHVKGAKSINESLAYHGLLGGSPQQPTVAFPFQFLEAFRQIHRVCPRFTLNGLSRMLTNIHGRYPNPTLEDQLRVAYDAYLEIQRQVQSRVDTALGRDPAQHFIRNVCKPCLYHLDGEAPLDPTMLIAMDGGASLKMVDSDHRFGRKRLDTRHLSHPRWLSADQVDVFQHEVANARGKPTPTVPSDVPSSSETPPGAHPGSDSEPADIPWLEVNEIEGLEECLDTCVERWKAAAPDTNKRMYSFFKISGIFLSVCRHGHVLVICDMRRSGELMKYPLAIVKALLDRYGKELGLGYDIMCAFYQTLLRSEKLRDQVVAFRLRGVVPAFHGHAHNRKCQVRWHPMYLKGVGIEDFEECERTFSESNHLAASTRLATEFHRHQAILEHFDFHDQDKLISSGNFIYQNYRQALERLAGDGPLFRELCEKWDITEEDCERFLEEEREHLSKVFQDPPDLVAKLDYVELLQKVDKTRRLSDEANTKYRTAVRDRKVNPKQIKTLHTKARTSLERYRANFEDLLDFETEHDHFRRWQPTDAEYQQTLQAMCARNYRRTLERLERLVVQRLLELTKLNMSGLGYKQREKIAQALRARAKAIQHALDDYNNAAAAMNPPRPTLEWRSILDMVTIADFDLLKDTHLDLSHVSWAQPHHRECMRLYFGLKRAREEITRLNVEIPRLLTGMLDDHADHYHARERADKRGEYDLALELNRRMRDSTEINGHIAIRLVQTSELQGFTGTLVPGIRKGRDPSITDSAPLAPWAIEVLGLTRSSTARYDISAPARDLNTILPLPPAPGLPASQLLDYIEDMFGTHTD</sequence>
<name>A0ABR3EWP7_9AGAR</name>